<evidence type="ECO:0000256" key="5">
    <source>
        <dbReference type="ARBA" id="ARBA00023210"/>
    </source>
</evidence>
<organism evidence="11 12">
    <name type="scientific">Edaphobacter modestus</name>
    <dbReference type="NCBI Taxonomy" id="388466"/>
    <lineage>
        <taxon>Bacteria</taxon>
        <taxon>Pseudomonadati</taxon>
        <taxon>Acidobacteriota</taxon>
        <taxon>Terriglobia</taxon>
        <taxon>Terriglobales</taxon>
        <taxon>Acidobacteriaceae</taxon>
        <taxon>Edaphobacter</taxon>
    </lineage>
</organism>
<dbReference type="EMBL" id="SHKW01000001">
    <property type="protein sequence ID" value="RZU42291.1"/>
    <property type="molecule type" value="Genomic_DNA"/>
</dbReference>
<evidence type="ECO:0000256" key="10">
    <source>
        <dbReference type="SAM" id="MobiDB-lite"/>
    </source>
</evidence>
<evidence type="ECO:0000256" key="6">
    <source>
        <dbReference type="ARBA" id="ARBA00023306"/>
    </source>
</evidence>
<comment type="subunit">
    <text evidence="8">Homodimer. Interacts with FtsZ.</text>
</comment>
<evidence type="ECO:0000313" key="11">
    <source>
        <dbReference type="EMBL" id="RZU42291.1"/>
    </source>
</evidence>
<reference evidence="11 12" key="1">
    <citation type="submission" date="2019-02" db="EMBL/GenBank/DDBJ databases">
        <title>Genomic Encyclopedia of Archaeal and Bacterial Type Strains, Phase II (KMG-II): from individual species to whole genera.</title>
        <authorList>
            <person name="Goeker M."/>
        </authorList>
    </citation>
    <scope>NUCLEOTIDE SEQUENCE [LARGE SCALE GENOMIC DNA]</scope>
    <source>
        <strain evidence="11 12">DSM 18101</strain>
    </source>
</reference>
<dbReference type="PANTHER" id="PTHR34981:SF1">
    <property type="entry name" value="CELL DIVISION PROTEIN ZAPA"/>
    <property type="match status" value="1"/>
</dbReference>
<dbReference type="SUPFAM" id="SSF102829">
    <property type="entry name" value="Cell division protein ZapA-like"/>
    <property type="match status" value="1"/>
</dbReference>
<dbReference type="InterPro" id="IPR053712">
    <property type="entry name" value="Bac_CellDiv_Activator"/>
</dbReference>
<keyword evidence="5" id="KW-0717">Septation</keyword>
<dbReference type="Pfam" id="PF05164">
    <property type="entry name" value="ZapA"/>
    <property type="match status" value="1"/>
</dbReference>
<dbReference type="GO" id="GO:0032153">
    <property type="term" value="C:cell division site"/>
    <property type="evidence" value="ECO:0007669"/>
    <property type="project" value="TreeGrafter"/>
</dbReference>
<evidence type="ECO:0000256" key="9">
    <source>
        <dbReference type="ARBA" id="ARBA00033158"/>
    </source>
</evidence>
<dbReference type="GO" id="GO:0000921">
    <property type="term" value="P:septin ring assembly"/>
    <property type="evidence" value="ECO:0007669"/>
    <property type="project" value="TreeGrafter"/>
</dbReference>
<comment type="subcellular location">
    <subcellularLocation>
        <location evidence="1">Cytoplasm</location>
    </subcellularLocation>
</comment>
<dbReference type="InterPro" id="IPR007838">
    <property type="entry name" value="Cell_div_ZapA-like"/>
</dbReference>
<evidence type="ECO:0000256" key="4">
    <source>
        <dbReference type="ARBA" id="ARBA00022618"/>
    </source>
</evidence>
<comment type="caution">
    <text evidence="11">The sequence shown here is derived from an EMBL/GenBank/DDBJ whole genome shotgun (WGS) entry which is preliminary data.</text>
</comment>
<evidence type="ECO:0000256" key="1">
    <source>
        <dbReference type="ARBA" id="ARBA00004496"/>
    </source>
</evidence>
<proteinExistence type="predicted"/>
<evidence type="ECO:0000256" key="3">
    <source>
        <dbReference type="ARBA" id="ARBA00022490"/>
    </source>
</evidence>
<dbReference type="OrthoDB" id="9808604at2"/>
<accession>A0A4Q7YYG2</accession>
<dbReference type="GO" id="GO:0005829">
    <property type="term" value="C:cytosol"/>
    <property type="evidence" value="ECO:0007669"/>
    <property type="project" value="TreeGrafter"/>
</dbReference>
<keyword evidence="3" id="KW-0963">Cytoplasm</keyword>
<dbReference type="InterPro" id="IPR036192">
    <property type="entry name" value="Cell_div_ZapA-like_sf"/>
</dbReference>
<comment type="function">
    <text evidence="7">Activator of cell division through the inhibition of FtsZ GTPase activity, therefore promoting FtsZ assembly into bundles of protofilaments necessary for the formation of the division Z ring. It is recruited early at mid-cell but it is not essential for cell division.</text>
</comment>
<gene>
    <name evidence="11" type="ORF">BDD14_3849</name>
</gene>
<dbReference type="GO" id="GO:0000917">
    <property type="term" value="P:division septum assembly"/>
    <property type="evidence" value="ECO:0007669"/>
    <property type="project" value="UniProtKB-KW"/>
</dbReference>
<dbReference type="Gene3D" id="6.10.250.790">
    <property type="match status" value="1"/>
</dbReference>
<dbReference type="GO" id="GO:0043093">
    <property type="term" value="P:FtsZ-dependent cytokinesis"/>
    <property type="evidence" value="ECO:0007669"/>
    <property type="project" value="TreeGrafter"/>
</dbReference>
<keyword evidence="12" id="KW-1185">Reference proteome</keyword>
<dbReference type="PANTHER" id="PTHR34981">
    <property type="entry name" value="CELL DIVISION PROTEIN ZAPA"/>
    <property type="match status" value="1"/>
</dbReference>
<evidence type="ECO:0000256" key="8">
    <source>
        <dbReference type="ARBA" id="ARBA00026068"/>
    </source>
</evidence>
<keyword evidence="6" id="KW-0131">Cell cycle</keyword>
<dbReference type="AlphaFoldDB" id="A0A4Q7YYG2"/>
<keyword evidence="4 11" id="KW-0132">Cell division</keyword>
<evidence type="ECO:0000313" key="12">
    <source>
        <dbReference type="Proteomes" id="UP000292958"/>
    </source>
</evidence>
<protein>
    <recommendedName>
        <fullName evidence="2">Cell division protein ZapA</fullName>
    </recommendedName>
    <alternativeName>
        <fullName evidence="9">Z ring-associated protein ZapA</fullName>
    </alternativeName>
</protein>
<dbReference type="RefSeq" id="WP_130420067.1">
    <property type="nucleotide sequence ID" value="NZ_SHKW01000001.1"/>
</dbReference>
<dbReference type="Proteomes" id="UP000292958">
    <property type="component" value="Unassembled WGS sequence"/>
</dbReference>
<name>A0A4Q7YYG2_9BACT</name>
<sequence length="122" mass="13193">MDYNSTLTAPPPQPPSPAESKAVAVEIYDQVYHLRGTDPAYIEQLARVVDAKMRAVSAHGNTVDSLRVAVLAALNISDELESLRQRYDALAGSLSLSQVTLRSRAGSLVGMLDEILEDRKVG</sequence>
<evidence type="ECO:0000256" key="2">
    <source>
        <dbReference type="ARBA" id="ARBA00015195"/>
    </source>
</evidence>
<evidence type="ECO:0000256" key="7">
    <source>
        <dbReference type="ARBA" id="ARBA00024910"/>
    </source>
</evidence>
<feature type="region of interest" description="Disordered" evidence="10">
    <location>
        <begin position="1"/>
        <end position="21"/>
    </location>
</feature>
<dbReference type="GO" id="GO:0030428">
    <property type="term" value="C:cell septum"/>
    <property type="evidence" value="ECO:0007669"/>
    <property type="project" value="TreeGrafter"/>
</dbReference>